<evidence type="ECO:0000256" key="3">
    <source>
        <dbReference type="ARBA" id="ARBA00009352"/>
    </source>
</evidence>
<comment type="caution">
    <text evidence="11">The sequence shown here is derived from an EMBL/GenBank/DDBJ whole genome shotgun (WGS) entry which is preliminary data.</text>
</comment>
<reference evidence="11 12" key="1">
    <citation type="submission" date="2023-09" db="EMBL/GenBank/DDBJ databases">
        <title>Pangenome analysis of Batrachochytrium dendrobatidis and related Chytrids.</title>
        <authorList>
            <person name="Yacoub M.N."/>
            <person name="Stajich J.E."/>
            <person name="James T.Y."/>
        </authorList>
    </citation>
    <scope>NUCLEOTIDE SEQUENCE [LARGE SCALE GENOMIC DNA]</scope>
    <source>
        <strain evidence="11 12">JEL0888</strain>
    </source>
</reference>
<dbReference type="EMBL" id="JADGIZ020000084">
    <property type="protein sequence ID" value="KAL2911892.1"/>
    <property type="molecule type" value="Genomic_DNA"/>
</dbReference>
<evidence type="ECO:0000313" key="11">
    <source>
        <dbReference type="EMBL" id="KAL2911892.1"/>
    </source>
</evidence>
<organism evidence="11 12">
    <name type="scientific">Polyrhizophydium stewartii</name>
    <dbReference type="NCBI Taxonomy" id="2732419"/>
    <lineage>
        <taxon>Eukaryota</taxon>
        <taxon>Fungi</taxon>
        <taxon>Fungi incertae sedis</taxon>
        <taxon>Chytridiomycota</taxon>
        <taxon>Chytridiomycota incertae sedis</taxon>
        <taxon>Chytridiomycetes</taxon>
        <taxon>Rhizophydiales</taxon>
        <taxon>Rhizophydiales incertae sedis</taxon>
        <taxon>Polyrhizophydium</taxon>
    </lineage>
</organism>
<evidence type="ECO:0000256" key="8">
    <source>
        <dbReference type="ARBA" id="ARBA00023274"/>
    </source>
</evidence>
<comment type="subcellular location">
    <subcellularLocation>
        <location evidence="1">Cytoplasm</location>
    </subcellularLocation>
    <subcellularLocation>
        <location evidence="2">Nucleus</location>
        <location evidence="2">Nucleolus</location>
    </subcellularLocation>
</comment>
<dbReference type="Proteomes" id="UP001527925">
    <property type="component" value="Unassembled WGS sequence"/>
</dbReference>
<evidence type="ECO:0000256" key="5">
    <source>
        <dbReference type="ARBA" id="ARBA00022884"/>
    </source>
</evidence>
<gene>
    <name evidence="11" type="primary">SRP68</name>
    <name evidence="11" type="ORF">HK105_208612</name>
</gene>
<dbReference type="PIRSF" id="PIRSF038995">
    <property type="entry name" value="SRP68"/>
    <property type="match status" value="1"/>
</dbReference>
<dbReference type="CDD" id="cd15481">
    <property type="entry name" value="SRP68-RBD"/>
    <property type="match status" value="1"/>
</dbReference>
<keyword evidence="7" id="KW-0539">Nucleus</keyword>
<dbReference type="InterPro" id="IPR038253">
    <property type="entry name" value="SRP68_N_sf"/>
</dbReference>
<evidence type="ECO:0000256" key="1">
    <source>
        <dbReference type="ARBA" id="ARBA00004496"/>
    </source>
</evidence>
<accession>A0ABR4MX58</accession>
<sequence>MDVDVPVSLDVLSVTNDARSTYGLRQQDYQRYREYCARKIHRVRKTTGLLQGRKRFEKRPIVESIVSKDSRALQVLLFEAERSWAYAMQLKADSQFEPRKKHHLVKRLVRAADAAKQLEQLCQGEDVDSRTSLDTQAYAARLAAFVHFERQQWQAALDLFASSRAIYEKLALVAASPAHATLCQAAIDEIDPNIRYCAYNLKSRAGQTHDIASLLELRSKSAGAGHDLLAAKLDSLLAENMHVKASKIHSIPWRGIELRVANEPLMATILEMQALAAQIVETLKARSVVSAETGDVDEEHVALVLAEYDKLLGLGWDAYKLAEKDVKDDAIATIKVKSSKSDEHTEMLRNILSYVAMTRLEHTFDRGMLLVKVNAQRIRKQDYGAGPSATSSGAEKRPVRRDELVRLDISLLQTVKEMREVPIVETDLALAHFVEFLGSLSTAQRLAHTADIYAAEGKLAETLALLGKAGEHLQQARAESSKIKPKTGHNAPLVARAAGLIVELDERISSRAVRTRAEAFLASEQAAASITDGVADLSLDKAAQRQSQQPPGIANEDVSMRMETFFQVRAAPAPPAADATGKAAAGKKSGKKAAVGLVAPPGVPIVQPIPPGFEAAPFKPVFYDLAFSGIGFPTGNIRALAKQGGKRQTRLEQAQSEAADAEMGDGSAGDSGSGGAAGGAGGAAAAPGKSGLFGVIGSLWGGR</sequence>
<dbReference type="PANTHER" id="PTHR12860">
    <property type="entry name" value="SIGNAL RECOGNITION PARTICLE 68 KDA PROTEIN"/>
    <property type="match status" value="1"/>
</dbReference>
<feature type="region of interest" description="Disordered" evidence="10">
    <location>
        <begin position="643"/>
        <end position="691"/>
    </location>
</feature>
<keyword evidence="8" id="KW-0687">Ribonucleoprotein</keyword>
<evidence type="ECO:0000313" key="12">
    <source>
        <dbReference type="Proteomes" id="UP001527925"/>
    </source>
</evidence>
<dbReference type="InterPro" id="IPR034652">
    <property type="entry name" value="SRP68-RBD"/>
</dbReference>
<proteinExistence type="inferred from homology"/>
<evidence type="ECO:0000256" key="6">
    <source>
        <dbReference type="ARBA" id="ARBA00023135"/>
    </source>
</evidence>
<evidence type="ECO:0000256" key="10">
    <source>
        <dbReference type="SAM" id="MobiDB-lite"/>
    </source>
</evidence>
<feature type="compositionally biased region" description="Gly residues" evidence="10">
    <location>
        <begin position="666"/>
        <end position="682"/>
    </location>
</feature>
<dbReference type="Pfam" id="PF16969">
    <property type="entry name" value="SRP68"/>
    <property type="match status" value="1"/>
</dbReference>
<name>A0ABR4MX58_9FUNG</name>
<keyword evidence="6" id="KW-0733">Signal recognition particle</keyword>
<keyword evidence="4" id="KW-0963">Cytoplasm</keyword>
<evidence type="ECO:0000256" key="9">
    <source>
        <dbReference type="ARBA" id="ARBA00029498"/>
    </source>
</evidence>
<evidence type="ECO:0000256" key="7">
    <source>
        <dbReference type="ARBA" id="ARBA00023242"/>
    </source>
</evidence>
<dbReference type="Gene3D" id="1.10.3450.40">
    <property type="entry name" value="Signal recognition particle, SRP68 subunit, RNA-binding domain"/>
    <property type="match status" value="1"/>
</dbReference>
<evidence type="ECO:0000256" key="2">
    <source>
        <dbReference type="ARBA" id="ARBA00004604"/>
    </source>
</evidence>
<dbReference type="PANTHER" id="PTHR12860:SF0">
    <property type="entry name" value="SIGNAL RECOGNITION PARTICLE SUBUNIT SRP68"/>
    <property type="match status" value="1"/>
</dbReference>
<dbReference type="InterPro" id="IPR026258">
    <property type="entry name" value="SRP68"/>
</dbReference>
<keyword evidence="5" id="KW-0694">RNA-binding</keyword>
<comment type="similarity">
    <text evidence="3">Belongs to the SRP68 family.</text>
</comment>
<evidence type="ECO:0000256" key="4">
    <source>
        <dbReference type="ARBA" id="ARBA00022490"/>
    </source>
</evidence>
<keyword evidence="12" id="KW-1185">Reference proteome</keyword>
<protein>
    <recommendedName>
        <fullName evidence="9">Signal recognition particle subunit SRP68</fullName>
    </recommendedName>
</protein>